<dbReference type="Proteomes" id="UP000019118">
    <property type="component" value="Unassembled WGS sequence"/>
</dbReference>
<sequence>MAQVNQELLQRFQRASVAVSSAASGAPVHSAVLQDEEQSRKLQEIVDLLVAAGYFRARIKGLSPFDKVVGGLSWCLEALSVDLDVDLLFQENATIGQQIALSEKIVAVLPRVQCPHRIEPHQVQGLDLEHVFPVVQWLVKASMEAREQNCAQMRNYALLQFRKEVPEWGAQPPHLHMLERLHRIVDDVPCRAELAQYQHRFLDLYDQVAAKHKETKQYYSLYNSLEDQRRYMRKELGLLNSVADNYPRAMETASGREEFLQQLHGIVDGLKLNRLKLEQQVQAQRALRDHLAEALQQLLEHQRGYVAAVNELSELGRSYTALLQLRE</sequence>
<organism evidence="6 7">
    <name type="scientific">Dendroctonus ponderosae</name>
    <name type="common">Mountain pine beetle</name>
    <dbReference type="NCBI Taxonomy" id="77166"/>
    <lineage>
        <taxon>Eukaryota</taxon>
        <taxon>Metazoa</taxon>
        <taxon>Ecdysozoa</taxon>
        <taxon>Arthropoda</taxon>
        <taxon>Hexapoda</taxon>
        <taxon>Insecta</taxon>
        <taxon>Pterygota</taxon>
        <taxon>Neoptera</taxon>
        <taxon>Endopterygota</taxon>
        <taxon>Coleoptera</taxon>
        <taxon>Polyphaga</taxon>
        <taxon>Cucujiformia</taxon>
        <taxon>Curculionidae</taxon>
        <taxon>Scolytinae</taxon>
        <taxon>Dendroctonus</taxon>
    </lineage>
</organism>
<evidence type="ECO:0000256" key="2">
    <source>
        <dbReference type="ARBA" id="ARBA00016765"/>
    </source>
</evidence>
<evidence type="ECO:0000259" key="5">
    <source>
        <dbReference type="Pfam" id="PF21673"/>
    </source>
</evidence>
<proteinExistence type="inferred from homology"/>
<dbReference type="InterPro" id="IPR048747">
    <property type="entry name" value="CCDC93_N"/>
</dbReference>
<name>A0AAR5Q5A4_DENPD</name>
<dbReference type="InterPro" id="IPR039116">
    <property type="entry name" value="CCDC93"/>
</dbReference>
<evidence type="ECO:0000313" key="7">
    <source>
        <dbReference type="Proteomes" id="UP000019118"/>
    </source>
</evidence>
<keyword evidence="3" id="KW-0175">Coiled coil</keyword>
<dbReference type="Pfam" id="PF09762">
    <property type="entry name" value="CCDC93_CC"/>
    <property type="match status" value="1"/>
</dbReference>
<feature type="domain" description="CCDC93 N-terminal" evidence="5">
    <location>
        <begin position="36"/>
        <end position="141"/>
    </location>
</feature>
<comment type="similarity">
    <text evidence="1">Belongs to the CCDC93 family.</text>
</comment>
<dbReference type="PANTHER" id="PTHR16441:SF0">
    <property type="entry name" value="COILED-COIL DOMAIN-CONTAINING PROTEIN 93"/>
    <property type="match status" value="1"/>
</dbReference>
<keyword evidence="7" id="KW-1185">Reference proteome</keyword>
<dbReference type="AlphaFoldDB" id="A0AAR5Q5A4"/>
<evidence type="ECO:0000259" key="4">
    <source>
        <dbReference type="Pfam" id="PF09762"/>
    </source>
</evidence>
<dbReference type="Pfam" id="PF21673">
    <property type="entry name" value="CCDC93_N"/>
    <property type="match status" value="1"/>
</dbReference>
<feature type="domain" description="CCDC93 coiled-coil" evidence="4">
    <location>
        <begin position="180"/>
        <end position="322"/>
    </location>
</feature>
<dbReference type="EnsemblMetazoa" id="XM_019912879.1">
    <property type="protein sequence ID" value="XP_019768438.1"/>
    <property type="gene ID" value="LOC109543259"/>
</dbReference>
<protein>
    <recommendedName>
        <fullName evidence="2">Coiled-coil domain-containing protein 93</fullName>
    </recommendedName>
</protein>
<evidence type="ECO:0000313" key="6">
    <source>
        <dbReference type="EnsemblMetazoa" id="XP_019768438.1"/>
    </source>
</evidence>
<dbReference type="PANTHER" id="PTHR16441">
    <property type="entry name" value="FIDIPIDINE"/>
    <property type="match status" value="1"/>
</dbReference>
<reference evidence="7" key="1">
    <citation type="journal article" date="2013" name="Genome Biol.">
        <title>Draft genome of the mountain pine beetle, Dendroctonus ponderosae Hopkins, a major forest pest.</title>
        <authorList>
            <person name="Keeling C.I."/>
            <person name="Yuen M.M."/>
            <person name="Liao N.Y."/>
            <person name="Docking T.R."/>
            <person name="Chan S.K."/>
            <person name="Taylor G.A."/>
            <person name="Palmquist D.L."/>
            <person name="Jackman S.D."/>
            <person name="Nguyen A."/>
            <person name="Li M."/>
            <person name="Henderson H."/>
            <person name="Janes J.K."/>
            <person name="Zhao Y."/>
            <person name="Pandoh P."/>
            <person name="Moore R."/>
            <person name="Sperling F.A."/>
            <person name="Huber D.P."/>
            <person name="Birol I."/>
            <person name="Jones S.J."/>
            <person name="Bohlmann J."/>
        </authorList>
    </citation>
    <scope>NUCLEOTIDE SEQUENCE</scope>
</reference>
<evidence type="ECO:0000256" key="1">
    <source>
        <dbReference type="ARBA" id="ARBA00007219"/>
    </source>
</evidence>
<dbReference type="InterPro" id="IPR019159">
    <property type="entry name" value="CCDC93_CC"/>
</dbReference>
<evidence type="ECO:0000256" key="3">
    <source>
        <dbReference type="ARBA" id="ARBA00023054"/>
    </source>
</evidence>
<dbReference type="GO" id="GO:0006893">
    <property type="term" value="P:Golgi to plasma membrane transport"/>
    <property type="evidence" value="ECO:0007669"/>
    <property type="project" value="TreeGrafter"/>
</dbReference>
<accession>A0AAR5Q5A4</accession>
<reference evidence="6" key="2">
    <citation type="submission" date="2024-08" db="UniProtKB">
        <authorList>
            <consortium name="EnsemblMetazoa"/>
        </authorList>
    </citation>
    <scope>IDENTIFICATION</scope>
</reference>